<reference evidence="7 8" key="1">
    <citation type="submission" date="2019-01" db="EMBL/GenBank/DDBJ databases">
        <authorList>
            <person name="Deng T."/>
        </authorList>
    </citation>
    <scope>NUCLEOTIDE SEQUENCE [LARGE SCALE GENOMIC DNA]</scope>
    <source>
        <strain evidence="7 8">F8825</strain>
    </source>
</reference>
<dbReference type="SUPFAM" id="SSF46626">
    <property type="entry name" value="Cytochrome c"/>
    <property type="match status" value="2"/>
</dbReference>
<dbReference type="GO" id="GO:0046872">
    <property type="term" value="F:metal ion binding"/>
    <property type="evidence" value="ECO:0007669"/>
    <property type="project" value="UniProtKB-KW"/>
</dbReference>
<evidence type="ECO:0000256" key="2">
    <source>
        <dbReference type="ARBA" id="ARBA00022723"/>
    </source>
</evidence>
<evidence type="ECO:0000313" key="7">
    <source>
        <dbReference type="EMBL" id="RYC11879.1"/>
    </source>
</evidence>
<evidence type="ECO:0000313" key="8">
    <source>
        <dbReference type="Proteomes" id="UP000291088"/>
    </source>
</evidence>
<feature type="domain" description="Cytochrome c" evidence="6">
    <location>
        <begin position="164"/>
        <end position="239"/>
    </location>
</feature>
<evidence type="ECO:0000256" key="3">
    <source>
        <dbReference type="ARBA" id="ARBA00023004"/>
    </source>
</evidence>
<dbReference type="GO" id="GO:0020037">
    <property type="term" value="F:heme binding"/>
    <property type="evidence" value="ECO:0007669"/>
    <property type="project" value="InterPro"/>
</dbReference>
<dbReference type="AlphaFoldDB" id="A0A4Q2T539"/>
<keyword evidence="2 4" id="KW-0479">Metal-binding</keyword>
<name>A0A4Q2T539_9HYPH</name>
<evidence type="ECO:0000256" key="5">
    <source>
        <dbReference type="SAM" id="SignalP"/>
    </source>
</evidence>
<feature type="signal peptide" evidence="5">
    <location>
        <begin position="1"/>
        <end position="28"/>
    </location>
</feature>
<dbReference type="PROSITE" id="PS51007">
    <property type="entry name" value="CYTC"/>
    <property type="match status" value="2"/>
</dbReference>
<evidence type="ECO:0000256" key="1">
    <source>
        <dbReference type="ARBA" id="ARBA00022617"/>
    </source>
</evidence>
<dbReference type="InterPro" id="IPR009056">
    <property type="entry name" value="Cyt_c-like_dom"/>
</dbReference>
<keyword evidence="8" id="KW-1185">Reference proteome</keyword>
<keyword evidence="1 4" id="KW-0349">Heme</keyword>
<protein>
    <submittedName>
        <fullName evidence="7">C-type cytochrome</fullName>
    </submittedName>
</protein>
<keyword evidence="5" id="KW-0732">Signal</keyword>
<dbReference type="EMBL" id="SDVB01000238">
    <property type="protein sequence ID" value="RYC11879.1"/>
    <property type="molecule type" value="Genomic_DNA"/>
</dbReference>
<evidence type="ECO:0000259" key="6">
    <source>
        <dbReference type="PROSITE" id="PS51007"/>
    </source>
</evidence>
<sequence>MISRHGIVRTIVASALALGGMIAAPASAADVDQRSVARGGRLYDKWYKEIKVDAPTVSHPLYPAANEKYAKDPASNWRCKECHGWDRQGAAGGYAKGSHATGIIGIDGMSGGDPAAVIAILTSEGHGYGDKLSQQDLADLANFVVYGKVEWPAYIDPETKEPKGNAEAGKQVFNTICANCHGLEGKLPKEMPPLASLMSNPWEVMHKILNGQPNEAMPALRAIDNQVAADILAHLKTLPEQ</sequence>
<dbReference type="RefSeq" id="WP_129332313.1">
    <property type="nucleotide sequence ID" value="NZ_SDVB01000238.1"/>
</dbReference>
<organism evidence="7 8">
    <name type="scientific">Ciceribacter ferrooxidans</name>
    <dbReference type="NCBI Taxonomy" id="2509717"/>
    <lineage>
        <taxon>Bacteria</taxon>
        <taxon>Pseudomonadati</taxon>
        <taxon>Pseudomonadota</taxon>
        <taxon>Alphaproteobacteria</taxon>
        <taxon>Hyphomicrobiales</taxon>
        <taxon>Rhizobiaceae</taxon>
        <taxon>Ciceribacter</taxon>
    </lineage>
</organism>
<feature type="chain" id="PRO_5020303927" evidence="5">
    <location>
        <begin position="29"/>
        <end position="241"/>
    </location>
</feature>
<dbReference type="OrthoDB" id="9811281at2"/>
<keyword evidence="3 4" id="KW-0408">Iron</keyword>
<comment type="caution">
    <text evidence="7">The sequence shown here is derived from an EMBL/GenBank/DDBJ whole genome shotgun (WGS) entry which is preliminary data.</text>
</comment>
<dbReference type="PANTHER" id="PTHR35008:SF8">
    <property type="entry name" value="ALCOHOL DEHYDROGENASE CYTOCHROME C SUBUNIT"/>
    <property type="match status" value="1"/>
</dbReference>
<evidence type="ECO:0000256" key="4">
    <source>
        <dbReference type="PROSITE-ProRule" id="PRU00433"/>
    </source>
</evidence>
<dbReference type="PANTHER" id="PTHR35008">
    <property type="entry name" value="BLL4482 PROTEIN-RELATED"/>
    <property type="match status" value="1"/>
</dbReference>
<dbReference type="InterPro" id="IPR051459">
    <property type="entry name" value="Cytochrome_c-type_DH"/>
</dbReference>
<feature type="domain" description="Cytochrome c" evidence="6">
    <location>
        <begin position="34"/>
        <end position="148"/>
    </location>
</feature>
<dbReference type="Gene3D" id="1.10.760.10">
    <property type="entry name" value="Cytochrome c-like domain"/>
    <property type="match status" value="1"/>
</dbReference>
<proteinExistence type="predicted"/>
<gene>
    <name evidence="7" type="ORF">EUU22_12475</name>
</gene>
<dbReference type="Pfam" id="PF13442">
    <property type="entry name" value="Cytochrome_CBB3"/>
    <property type="match status" value="1"/>
</dbReference>
<dbReference type="GO" id="GO:0009055">
    <property type="term" value="F:electron transfer activity"/>
    <property type="evidence" value="ECO:0007669"/>
    <property type="project" value="InterPro"/>
</dbReference>
<accession>A0A4Q2T539</accession>
<dbReference type="Proteomes" id="UP000291088">
    <property type="component" value="Unassembled WGS sequence"/>
</dbReference>
<dbReference type="InterPro" id="IPR036909">
    <property type="entry name" value="Cyt_c-like_dom_sf"/>
</dbReference>